<evidence type="ECO:0000313" key="2">
    <source>
        <dbReference type="EMBL" id="KAK9128080.1"/>
    </source>
</evidence>
<dbReference type="Proteomes" id="UP001420932">
    <property type="component" value="Unassembled WGS sequence"/>
</dbReference>
<dbReference type="InterPro" id="IPR029035">
    <property type="entry name" value="DHS-like_NAD/FAD-binding_dom"/>
</dbReference>
<dbReference type="SUPFAM" id="SSF52467">
    <property type="entry name" value="DHS-like NAD/FAD-binding domain"/>
    <property type="match status" value="1"/>
</dbReference>
<accession>A0AAP0P4D3</accession>
<keyword evidence="3" id="KW-1185">Reference proteome</keyword>
<name>A0AAP0P4D3_9MAGN</name>
<dbReference type="PANTHER" id="PTHR31115:SF3">
    <property type="entry name" value="EXPRESSED PROTEIN"/>
    <property type="match status" value="1"/>
</dbReference>
<evidence type="ECO:0000313" key="3">
    <source>
        <dbReference type="Proteomes" id="UP001420932"/>
    </source>
</evidence>
<protein>
    <submittedName>
        <fullName evidence="2">Uncharacterized protein</fullName>
    </submittedName>
</protein>
<dbReference type="EMBL" id="JBBNAF010000007">
    <property type="protein sequence ID" value="KAK9128080.1"/>
    <property type="molecule type" value="Genomic_DNA"/>
</dbReference>
<comment type="caution">
    <text evidence="2">The sequence shown here is derived from an EMBL/GenBank/DDBJ whole genome shotgun (WGS) entry which is preliminary data.</text>
</comment>
<dbReference type="AlphaFoldDB" id="A0AAP0P4D3"/>
<organism evidence="2 3">
    <name type="scientific">Stephania yunnanensis</name>
    <dbReference type="NCBI Taxonomy" id="152371"/>
    <lineage>
        <taxon>Eukaryota</taxon>
        <taxon>Viridiplantae</taxon>
        <taxon>Streptophyta</taxon>
        <taxon>Embryophyta</taxon>
        <taxon>Tracheophyta</taxon>
        <taxon>Spermatophyta</taxon>
        <taxon>Magnoliopsida</taxon>
        <taxon>Ranunculales</taxon>
        <taxon>Menispermaceae</taxon>
        <taxon>Menispermoideae</taxon>
        <taxon>Cissampelideae</taxon>
        <taxon>Stephania</taxon>
    </lineage>
</organism>
<dbReference type="PANTHER" id="PTHR31115">
    <property type="entry name" value="OS05G0107300 PROTEIN"/>
    <property type="match status" value="1"/>
</dbReference>
<feature type="region of interest" description="Disordered" evidence="1">
    <location>
        <begin position="197"/>
        <end position="237"/>
    </location>
</feature>
<feature type="region of interest" description="Disordered" evidence="1">
    <location>
        <begin position="325"/>
        <end position="414"/>
    </location>
</feature>
<reference evidence="2 3" key="1">
    <citation type="submission" date="2024-01" db="EMBL/GenBank/DDBJ databases">
        <title>Genome assemblies of Stephania.</title>
        <authorList>
            <person name="Yang L."/>
        </authorList>
    </citation>
    <scope>NUCLEOTIDE SEQUENCE [LARGE SCALE GENOMIC DNA]</scope>
    <source>
        <strain evidence="2">YNDBR</strain>
        <tissue evidence="2">Leaf</tissue>
    </source>
</reference>
<gene>
    <name evidence="2" type="ORF">Syun_016877</name>
</gene>
<sequence length="414" mass="45108">MPEIGFIDGVQRQNGDGGAVGRGVAFFGDNIPKDSVDKGREAARECDALLVLGSFLMTMCDFRLVSTVHEARASTPVVNIGATVQHVLMASCLLKLMSVLGSFNEPAFMDIFHYVPPLFNNGNCMLATTKGESSKQLAETHVFSSEARVTASLGSHLSPSLISHLRQYYTDEKYSPGSFQSLNLPGQSTGLMVQKEREVRDGKGHTREMVSRSGTAKIGMPSLGNAKGEKKSKTKPKQKIIQLSASVNNLIGKSSELPETIILVIKSSELPTMDVLGVLDDLDGRDQDLTSWLNIDDDGLQDHDFMGLEISIDDLLDLNMMKNEEKRDRALPPSPPYKEASQRTRRRREPAATAGGFTGEPPARRRGPLEWRAAAAVDQRDAVELTSGGAAPPRGTTRWQRRVRRGGSDGSDKV</sequence>
<dbReference type="Gene3D" id="3.40.50.1220">
    <property type="entry name" value="TPP-binding domain"/>
    <property type="match status" value="1"/>
</dbReference>
<proteinExistence type="predicted"/>
<evidence type="ECO:0000256" key="1">
    <source>
        <dbReference type="SAM" id="MobiDB-lite"/>
    </source>
</evidence>
<feature type="compositionally biased region" description="Basic and acidic residues" evidence="1">
    <location>
        <begin position="197"/>
        <end position="210"/>
    </location>
</feature>